<dbReference type="InterPro" id="IPR052276">
    <property type="entry name" value="Diphthamide-biosynth_chaperone"/>
</dbReference>
<feature type="compositionally biased region" description="Low complexity" evidence="1">
    <location>
        <begin position="163"/>
        <end position="176"/>
    </location>
</feature>
<organism evidence="3 4">
    <name type="scientific">Clathrospora elynae</name>
    <dbReference type="NCBI Taxonomy" id="706981"/>
    <lineage>
        <taxon>Eukaryota</taxon>
        <taxon>Fungi</taxon>
        <taxon>Dikarya</taxon>
        <taxon>Ascomycota</taxon>
        <taxon>Pezizomycotina</taxon>
        <taxon>Dothideomycetes</taxon>
        <taxon>Pleosporomycetidae</taxon>
        <taxon>Pleosporales</taxon>
        <taxon>Diademaceae</taxon>
        <taxon>Clathrospora</taxon>
    </lineage>
</organism>
<dbReference type="OrthoDB" id="10250354at2759"/>
<dbReference type="Pfam" id="PF00226">
    <property type="entry name" value="DnaJ"/>
    <property type="match status" value="1"/>
</dbReference>
<dbReference type="SMART" id="SM00271">
    <property type="entry name" value="DnaJ"/>
    <property type="match status" value="1"/>
</dbReference>
<feature type="compositionally biased region" description="Gly residues" evidence="1">
    <location>
        <begin position="87"/>
        <end position="96"/>
    </location>
</feature>
<dbReference type="InterPro" id="IPR036869">
    <property type="entry name" value="J_dom_sf"/>
</dbReference>
<dbReference type="PROSITE" id="PS50076">
    <property type="entry name" value="DNAJ_2"/>
    <property type="match status" value="1"/>
</dbReference>
<dbReference type="CDD" id="cd06257">
    <property type="entry name" value="DnaJ"/>
    <property type="match status" value="1"/>
</dbReference>
<dbReference type="SUPFAM" id="SSF46565">
    <property type="entry name" value="Chaperone J-domain"/>
    <property type="match status" value="1"/>
</dbReference>
<dbReference type="AlphaFoldDB" id="A0A6A5T1J5"/>
<keyword evidence="4" id="KW-1185">Reference proteome</keyword>
<feature type="region of interest" description="Disordered" evidence="1">
    <location>
        <begin position="78"/>
        <end position="128"/>
    </location>
</feature>
<accession>A0A6A5T1J5</accession>
<dbReference type="Gene3D" id="1.10.287.110">
    <property type="entry name" value="DnaJ domain"/>
    <property type="match status" value="1"/>
</dbReference>
<proteinExistence type="predicted"/>
<evidence type="ECO:0000256" key="1">
    <source>
        <dbReference type="SAM" id="MobiDB-lite"/>
    </source>
</evidence>
<dbReference type="PROSITE" id="PS00636">
    <property type="entry name" value="DNAJ_1"/>
    <property type="match status" value="1"/>
</dbReference>
<evidence type="ECO:0000259" key="2">
    <source>
        <dbReference type="PROSITE" id="PS50076"/>
    </source>
</evidence>
<protein>
    <submittedName>
        <fullName evidence="3">DnaJ-domain-containing protein</fullName>
    </submittedName>
</protein>
<dbReference type="EMBL" id="ML976003">
    <property type="protein sequence ID" value="KAF1946433.1"/>
    <property type="molecule type" value="Genomic_DNA"/>
</dbReference>
<gene>
    <name evidence="3" type="ORF">EJ02DRAFT_394044</name>
</gene>
<evidence type="ECO:0000313" key="4">
    <source>
        <dbReference type="Proteomes" id="UP000800038"/>
    </source>
</evidence>
<evidence type="ECO:0000313" key="3">
    <source>
        <dbReference type="EMBL" id="KAF1946433.1"/>
    </source>
</evidence>
<feature type="region of interest" description="Disordered" evidence="1">
    <location>
        <begin position="146"/>
        <end position="190"/>
    </location>
</feature>
<dbReference type="Proteomes" id="UP000800038">
    <property type="component" value="Unassembled WGS sequence"/>
</dbReference>
<feature type="domain" description="J" evidence="2">
    <location>
        <begin position="9"/>
        <end position="72"/>
    </location>
</feature>
<dbReference type="InterPro" id="IPR001623">
    <property type="entry name" value="DnaJ_domain"/>
</dbReference>
<feature type="compositionally biased region" description="Basic and acidic residues" evidence="1">
    <location>
        <begin position="146"/>
        <end position="160"/>
    </location>
</feature>
<dbReference type="InterPro" id="IPR018253">
    <property type="entry name" value="DnaJ_domain_CS"/>
</dbReference>
<reference evidence="3" key="1">
    <citation type="journal article" date="2020" name="Stud. Mycol.">
        <title>101 Dothideomycetes genomes: a test case for predicting lifestyles and emergence of pathogens.</title>
        <authorList>
            <person name="Haridas S."/>
            <person name="Albert R."/>
            <person name="Binder M."/>
            <person name="Bloem J."/>
            <person name="Labutti K."/>
            <person name="Salamov A."/>
            <person name="Andreopoulos B."/>
            <person name="Baker S."/>
            <person name="Barry K."/>
            <person name="Bills G."/>
            <person name="Bluhm B."/>
            <person name="Cannon C."/>
            <person name="Castanera R."/>
            <person name="Culley D."/>
            <person name="Daum C."/>
            <person name="Ezra D."/>
            <person name="Gonzalez J."/>
            <person name="Henrissat B."/>
            <person name="Kuo A."/>
            <person name="Liang C."/>
            <person name="Lipzen A."/>
            <person name="Lutzoni F."/>
            <person name="Magnuson J."/>
            <person name="Mondo S."/>
            <person name="Nolan M."/>
            <person name="Ohm R."/>
            <person name="Pangilinan J."/>
            <person name="Park H.-J."/>
            <person name="Ramirez L."/>
            <person name="Alfaro M."/>
            <person name="Sun H."/>
            <person name="Tritt A."/>
            <person name="Yoshinaga Y."/>
            <person name="Zwiers L.-H."/>
            <person name="Turgeon B."/>
            <person name="Goodwin S."/>
            <person name="Spatafora J."/>
            <person name="Crous P."/>
            <person name="Grigoriev I."/>
        </authorList>
    </citation>
    <scope>NUCLEOTIDE SEQUENCE</scope>
    <source>
        <strain evidence="3">CBS 161.51</strain>
    </source>
</reference>
<sequence>MASSEPFRDYYSDLGLKLGASAPAIKSAFHTLARQHHPDKSGSSDTTVFRRAREAFEKLSDIDYRACYDRSYWYSKLQTDPVPGEQGPAGDGGSHEGYGNSRTAQYEAQEKMRRRASPPPVKPYRKMGEPSWKYFMGRAYTDWQKRDAAHRMRHPERDQNPHNNQASSANSSGSTAHGLRVQMTSHPSTQQRCMYRAESWTVQRGGTDYCVFCMVGHAGGSRCPGCEALACPKCLEEIIALARNVLNGLGSRAQYRSSGG</sequence>
<name>A0A6A5T1J5_9PLEO</name>
<dbReference type="PANTHER" id="PTHR44240:SF10">
    <property type="entry name" value="J DOMAIN-CONTAINING PROTEIN"/>
    <property type="match status" value="1"/>
</dbReference>
<dbReference type="PANTHER" id="PTHR44240">
    <property type="entry name" value="DNAJ DOMAIN (PROKARYOTIC HEAT SHOCK PROTEIN)-RELATED"/>
    <property type="match status" value="1"/>
</dbReference>